<dbReference type="Pfam" id="PF13602">
    <property type="entry name" value="ADH_zinc_N_2"/>
    <property type="match status" value="1"/>
</dbReference>
<dbReference type="InterPro" id="IPR013154">
    <property type="entry name" value="ADH-like_N"/>
</dbReference>
<keyword evidence="1" id="KW-0521">NADP</keyword>
<dbReference type="AlphaFoldDB" id="A0A1H3ZV85"/>
<gene>
    <name evidence="4" type="ORF">SAMN04488051_102360</name>
</gene>
<dbReference type="InterPro" id="IPR020843">
    <property type="entry name" value="ER"/>
</dbReference>
<organism evidence="4 5">
    <name type="scientific">Alkalimonas amylolytica</name>
    <dbReference type="NCBI Taxonomy" id="152573"/>
    <lineage>
        <taxon>Bacteria</taxon>
        <taxon>Pseudomonadati</taxon>
        <taxon>Pseudomonadota</taxon>
        <taxon>Gammaproteobacteria</taxon>
        <taxon>Alkalimonas</taxon>
    </lineage>
</organism>
<dbReference type="CDD" id="cd05276">
    <property type="entry name" value="p53_inducible_oxidoreductase"/>
    <property type="match status" value="1"/>
</dbReference>
<dbReference type="Proteomes" id="UP000198773">
    <property type="component" value="Unassembled WGS sequence"/>
</dbReference>
<sequence length="345" mass="37125">MQDLPQQMQVIEVVNPGPDSRLCSAFRPLPTLHSGQLLIKVTAAGVNRADLMQRRGLYPPQPGESDILGLEVSGEVVAVADASLNHWLEKSVMALVPGGGYAQYVRVAATHVMPVPKGWCMLQSAATPEVFLTAYQLLFLLGQLEVGQRVLLHAGASGVGTAAIQLGKARGAEVAVTVGSNEKAHACLALGADLAINYRQQDFAEIISQQWPRGVDLILDPVAGDYLVHNAKLLAMDAKVVIYALMGGRKTELDMAPWFKKRAQLLFSTLRNRSDDYKASLVQRLQSDFAADFEAGRVQPVLDRVLPWSQVEQAHQLLATNQSIGKVVLDVAGTALDATLTSGTS</sequence>
<dbReference type="PANTHER" id="PTHR48106">
    <property type="entry name" value="QUINONE OXIDOREDUCTASE PIG3-RELATED"/>
    <property type="match status" value="1"/>
</dbReference>
<dbReference type="EMBL" id="FNRM01000002">
    <property type="protein sequence ID" value="SEA27194.1"/>
    <property type="molecule type" value="Genomic_DNA"/>
</dbReference>
<dbReference type="SUPFAM" id="SSF50129">
    <property type="entry name" value="GroES-like"/>
    <property type="match status" value="1"/>
</dbReference>
<dbReference type="GO" id="GO:0070402">
    <property type="term" value="F:NADPH binding"/>
    <property type="evidence" value="ECO:0007669"/>
    <property type="project" value="TreeGrafter"/>
</dbReference>
<dbReference type="NCBIfam" id="TIGR02824">
    <property type="entry name" value="quinone_pig3"/>
    <property type="match status" value="1"/>
</dbReference>
<reference evidence="4 5" key="1">
    <citation type="submission" date="2016-10" db="EMBL/GenBank/DDBJ databases">
        <authorList>
            <person name="de Groot N.N."/>
        </authorList>
    </citation>
    <scope>NUCLEOTIDE SEQUENCE [LARGE SCALE GENOMIC DNA]</scope>
    <source>
        <strain evidence="4 5">CGMCC 1.3430</strain>
    </source>
</reference>
<evidence type="ECO:0000256" key="1">
    <source>
        <dbReference type="ARBA" id="ARBA00022857"/>
    </source>
</evidence>
<keyword evidence="5" id="KW-1185">Reference proteome</keyword>
<dbReference type="Pfam" id="PF08240">
    <property type="entry name" value="ADH_N"/>
    <property type="match status" value="1"/>
</dbReference>
<dbReference type="InterPro" id="IPR011032">
    <property type="entry name" value="GroES-like_sf"/>
</dbReference>
<protein>
    <submittedName>
        <fullName evidence="4">NADPH2:quinone reductase</fullName>
    </submittedName>
</protein>
<evidence type="ECO:0000259" key="3">
    <source>
        <dbReference type="SMART" id="SM00829"/>
    </source>
</evidence>
<evidence type="ECO:0000313" key="5">
    <source>
        <dbReference type="Proteomes" id="UP000198773"/>
    </source>
</evidence>
<dbReference type="GO" id="GO:0016651">
    <property type="term" value="F:oxidoreductase activity, acting on NAD(P)H"/>
    <property type="evidence" value="ECO:0007669"/>
    <property type="project" value="TreeGrafter"/>
</dbReference>
<dbReference type="Gene3D" id="3.40.50.720">
    <property type="entry name" value="NAD(P)-binding Rossmann-like Domain"/>
    <property type="match status" value="1"/>
</dbReference>
<dbReference type="InterPro" id="IPR014189">
    <property type="entry name" value="Quinone_OxRdtase_PIG3"/>
</dbReference>
<name>A0A1H3ZV85_ALKAM</name>
<evidence type="ECO:0000256" key="2">
    <source>
        <dbReference type="ARBA" id="ARBA00023002"/>
    </source>
</evidence>
<dbReference type="SUPFAM" id="SSF51735">
    <property type="entry name" value="NAD(P)-binding Rossmann-fold domains"/>
    <property type="match status" value="1"/>
</dbReference>
<dbReference type="PANTHER" id="PTHR48106:SF18">
    <property type="entry name" value="QUINONE OXIDOREDUCTASE PIG3"/>
    <property type="match status" value="1"/>
</dbReference>
<feature type="domain" description="Enoyl reductase (ER)" evidence="3">
    <location>
        <begin position="17"/>
        <end position="329"/>
    </location>
</feature>
<keyword evidence="2" id="KW-0560">Oxidoreductase</keyword>
<dbReference type="Gene3D" id="3.90.180.10">
    <property type="entry name" value="Medium-chain alcohol dehydrogenases, catalytic domain"/>
    <property type="match status" value="1"/>
</dbReference>
<dbReference type="STRING" id="152573.SAMN04488051_102360"/>
<evidence type="ECO:0000313" key="4">
    <source>
        <dbReference type="EMBL" id="SEA27194.1"/>
    </source>
</evidence>
<dbReference type="OrthoDB" id="9785812at2"/>
<accession>A0A1H3ZV85</accession>
<proteinExistence type="predicted"/>
<dbReference type="SMART" id="SM00829">
    <property type="entry name" value="PKS_ER"/>
    <property type="match status" value="1"/>
</dbReference>
<dbReference type="InterPro" id="IPR036291">
    <property type="entry name" value="NAD(P)-bd_dom_sf"/>
</dbReference>